<dbReference type="Proteomes" id="UP000316988">
    <property type="component" value="Unassembled WGS sequence"/>
</dbReference>
<dbReference type="Gene3D" id="2.40.30.10">
    <property type="entry name" value="Translation factors"/>
    <property type="match status" value="1"/>
</dbReference>
<dbReference type="OrthoDB" id="9814826at2"/>
<proteinExistence type="predicted"/>
<dbReference type="CDD" id="cd06193">
    <property type="entry name" value="siderophore_interacting"/>
    <property type="match status" value="1"/>
</dbReference>
<keyword evidence="3" id="KW-1185">Reference proteome</keyword>
<dbReference type="InterPro" id="IPR007037">
    <property type="entry name" value="SIP_rossman_dom"/>
</dbReference>
<dbReference type="RefSeq" id="WP_143914068.1">
    <property type="nucleotide sequence ID" value="NZ_VLNT01000011.1"/>
</dbReference>
<dbReference type="Pfam" id="PF08021">
    <property type="entry name" value="FAD_binding_9"/>
    <property type="match status" value="1"/>
</dbReference>
<dbReference type="PANTHER" id="PTHR30157:SF0">
    <property type="entry name" value="NADPH-DEPENDENT FERRIC-CHELATE REDUCTASE"/>
    <property type="match status" value="1"/>
</dbReference>
<dbReference type="GO" id="GO:0016491">
    <property type="term" value="F:oxidoreductase activity"/>
    <property type="evidence" value="ECO:0007669"/>
    <property type="project" value="InterPro"/>
</dbReference>
<evidence type="ECO:0000313" key="3">
    <source>
        <dbReference type="Proteomes" id="UP000316988"/>
    </source>
</evidence>
<protein>
    <submittedName>
        <fullName evidence="2">Siderophore-interacting protein</fullName>
    </submittedName>
</protein>
<name>A0A554S6Z2_9ACTN</name>
<dbReference type="PROSITE" id="PS51384">
    <property type="entry name" value="FAD_FR"/>
    <property type="match status" value="1"/>
</dbReference>
<dbReference type="InterPro" id="IPR017938">
    <property type="entry name" value="Riboflavin_synthase-like_b-brl"/>
</dbReference>
<dbReference type="InterPro" id="IPR039374">
    <property type="entry name" value="SIP_fam"/>
</dbReference>
<feature type="domain" description="FAD-binding FR-type" evidence="1">
    <location>
        <begin position="17"/>
        <end position="155"/>
    </location>
</feature>
<gene>
    <name evidence="2" type="ORF">FNM00_13515</name>
</gene>
<dbReference type="AlphaFoldDB" id="A0A554S6Z2"/>
<evidence type="ECO:0000313" key="2">
    <source>
        <dbReference type="EMBL" id="TSD62127.1"/>
    </source>
</evidence>
<organism evidence="2 3">
    <name type="scientific">Aeromicrobium piscarium</name>
    <dbReference type="NCBI Taxonomy" id="2590901"/>
    <lineage>
        <taxon>Bacteria</taxon>
        <taxon>Bacillati</taxon>
        <taxon>Actinomycetota</taxon>
        <taxon>Actinomycetes</taxon>
        <taxon>Propionibacteriales</taxon>
        <taxon>Nocardioidaceae</taxon>
        <taxon>Aeromicrobium</taxon>
    </lineage>
</organism>
<evidence type="ECO:0000259" key="1">
    <source>
        <dbReference type="PROSITE" id="PS51384"/>
    </source>
</evidence>
<sequence length="271" mass="29555">MAAERLASGRGRKPADARVRRARVLRREDVSPSFVRLTFGPDEPSAPFPLAPIGADQWFRLFFTADGSALHLPSGGADGWYVRLREMPDDERPTVRNYTARRVGQGDDAWWIEVDFLLHHDSEGQLEGVAAQWAAAVAPGTEVGLLDQGAIFSWPDDGGAALIVTDATGLPGVEAALRELPEYAEVTVVADIPTEGDRRPLTSPAMVKERWAVHAAGNDWSDSMGDLDLEVDYVYAVGSSTLALEVRARALAAGVDSQRIDFCSYWRPPRV</sequence>
<comment type="caution">
    <text evidence="2">The sequence shown here is derived from an EMBL/GenBank/DDBJ whole genome shotgun (WGS) entry which is preliminary data.</text>
</comment>
<dbReference type="PANTHER" id="PTHR30157">
    <property type="entry name" value="FERRIC REDUCTASE, NADPH-DEPENDENT"/>
    <property type="match status" value="1"/>
</dbReference>
<dbReference type="EMBL" id="VLNT01000011">
    <property type="protein sequence ID" value="TSD62127.1"/>
    <property type="molecule type" value="Genomic_DNA"/>
</dbReference>
<dbReference type="InterPro" id="IPR039261">
    <property type="entry name" value="FNR_nucleotide-bd"/>
</dbReference>
<dbReference type="Pfam" id="PF04954">
    <property type="entry name" value="SIP"/>
    <property type="match status" value="1"/>
</dbReference>
<dbReference type="InterPro" id="IPR013113">
    <property type="entry name" value="SIP_FAD-bd"/>
</dbReference>
<reference evidence="2 3" key="1">
    <citation type="submission" date="2019-07" db="EMBL/GenBank/DDBJ databases">
        <authorList>
            <person name="Zhao L.H."/>
        </authorList>
    </citation>
    <scope>NUCLEOTIDE SEQUENCE [LARGE SCALE GENOMIC DNA]</scope>
    <source>
        <strain evidence="2 3">Co35</strain>
    </source>
</reference>
<accession>A0A554S6Z2</accession>
<dbReference type="SUPFAM" id="SSF63380">
    <property type="entry name" value="Riboflavin synthase domain-like"/>
    <property type="match status" value="1"/>
</dbReference>
<dbReference type="Gene3D" id="3.40.50.80">
    <property type="entry name" value="Nucleotide-binding domain of ferredoxin-NADP reductase (FNR) module"/>
    <property type="match status" value="1"/>
</dbReference>
<dbReference type="InterPro" id="IPR017927">
    <property type="entry name" value="FAD-bd_FR_type"/>
</dbReference>